<evidence type="ECO:0000313" key="4">
    <source>
        <dbReference type="EMBL" id="KAA8539069.1"/>
    </source>
</evidence>
<evidence type="ECO:0000256" key="1">
    <source>
        <dbReference type="PROSITE-ProRule" id="PRU00175"/>
    </source>
</evidence>
<dbReference type="PANTHER" id="PTHR46719:SF15">
    <property type="entry name" value="RING-H2 FINGER PROTEIN ATL70-LIKE"/>
    <property type="match status" value="1"/>
</dbReference>
<dbReference type="EMBL" id="CM018037">
    <property type="protein sequence ID" value="KAA8539069.1"/>
    <property type="molecule type" value="Genomic_DNA"/>
</dbReference>
<evidence type="ECO:0000259" key="3">
    <source>
        <dbReference type="PROSITE" id="PS50089"/>
    </source>
</evidence>
<keyword evidence="5" id="KW-1185">Reference proteome</keyword>
<dbReference type="AlphaFoldDB" id="A0A5J5B8P7"/>
<dbReference type="PROSITE" id="PS50089">
    <property type="entry name" value="ZF_RING_2"/>
    <property type="match status" value="1"/>
</dbReference>
<feature type="transmembrane region" description="Helical" evidence="2">
    <location>
        <begin position="20"/>
        <end position="42"/>
    </location>
</feature>
<feature type="domain" description="RING-type" evidence="3">
    <location>
        <begin position="108"/>
        <end position="150"/>
    </location>
</feature>
<dbReference type="GO" id="GO:0008270">
    <property type="term" value="F:zinc ion binding"/>
    <property type="evidence" value="ECO:0007669"/>
    <property type="project" value="UniProtKB-KW"/>
</dbReference>
<dbReference type="InterPro" id="IPR045899">
    <property type="entry name" value="ATL71-like"/>
</dbReference>
<gene>
    <name evidence="4" type="ORF">F0562_025761</name>
</gene>
<accession>A0A5J5B8P7</accession>
<dbReference type="Pfam" id="PF13639">
    <property type="entry name" value="zf-RING_2"/>
    <property type="match status" value="1"/>
</dbReference>
<evidence type="ECO:0000256" key="2">
    <source>
        <dbReference type="SAM" id="Phobius"/>
    </source>
</evidence>
<dbReference type="InterPro" id="IPR001841">
    <property type="entry name" value="Znf_RING"/>
</dbReference>
<dbReference type="PANTHER" id="PTHR46719">
    <property type="entry name" value="TRANSCRIPTION FACTOR C2H2 FAMILY-RELATED"/>
    <property type="match status" value="1"/>
</dbReference>
<reference evidence="4 5" key="1">
    <citation type="submission" date="2019-09" db="EMBL/GenBank/DDBJ databases">
        <title>A chromosome-level genome assembly of the Chinese tupelo Nyssa sinensis.</title>
        <authorList>
            <person name="Yang X."/>
            <person name="Kang M."/>
            <person name="Yang Y."/>
            <person name="Xiong H."/>
            <person name="Wang M."/>
            <person name="Zhang Z."/>
            <person name="Wang Z."/>
            <person name="Wu H."/>
            <person name="Ma T."/>
            <person name="Liu J."/>
            <person name="Xi Z."/>
        </authorList>
    </citation>
    <scope>NUCLEOTIDE SEQUENCE [LARGE SCALE GENOMIC DNA]</scope>
    <source>
        <strain evidence="4">J267</strain>
        <tissue evidence="4">Leaf</tissue>
    </source>
</reference>
<keyword evidence="1" id="KW-0479">Metal-binding</keyword>
<keyword evidence="1" id="KW-0862">Zinc</keyword>
<keyword evidence="1" id="KW-0863">Zinc-finger</keyword>
<dbReference type="Proteomes" id="UP000325577">
    <property type="component" value="Linkage Group LG14"/>
</dbReference>
<dbReference type="Gene3D" id="3.30.40.10">
    <property type="entry name" value="Zinc/RING finger domain, C3HC4 (zinc finger)"/>
    <property type="match status" value="1"/>
</dbReference>
<protein>
    <recommendedName>
        <fullName evidence="3">RING-type domain-containing protein</fullName>
    </recommendedName>
</protein>
<dbReference type="SMART" id="SM00184">
    <property type="entry name" value="RING"/>
    <property type="match status" value="1"/>
</dbReference>
<keyword evidence="2" id="KW-0472">Membrane</keyword>
<dbReference type="SUPFAM" id="SSF57850">
    <property type="entry name" value="RING/U-box"/>
    <property type="match status" value="1"/>
</dbReference>
<keyword evidence="2" id="KW-0812">Transmembrane</keyword>
<keyword evidence="2" id="KW-1133">Transmembrane helix</keyword>
<dbReference type="InterPro" id="IPR013083">
    <property type="entry name" value="Znf_RING/FYVE/PHD"/>
</dbReference>
<dbReference type="OrthoDB" id="8062037at2759"/>
<evidence type="ECO:0000313" key="5">
    <source>
        <dbReference type="Proteomes" id="UP000325577"/>
    </source>
</evidence>
<dbReference type="CDD" id="cd16461">
    <property type="entry name" value="RING-H2_EL5-like"/>
    <property type="match status" value="1"/>
</dbReference>
<proteinExistence type="predicted"/>
<organism evidence="4 5">
    <name type="scientific">Nyssa sinensis</name>
    <dbReference type="NCBI Taxonomy" id="561372"/>
    <lineage>
        <taxon>Eukaryota</taxon>
        <taxon>Viridiplantae</taxon>
        <taxon>Streptophyta</taxon>
        <taxon>Embryophyta</taxon>
        <taxon>Tracheophyta</taxon>
        <taxon>Spermatophyta</taxon>
        <taxon>Magnoliopsida</taxon>
        <taxon>eudicotyledons</taxon>
        <taxon>Gunneridae</taxon>
        <taxon>Pentapetalae</taxon>
        <taxon>asterids</taxon>
        <taxon>Cornales</taxon>
        <taxon>Nyssaceae</taxon>
        <taxon>Nyssa</taxon>
    </lineage>
</organism>
<name>A0A5J5B8P7_9ASTE</name>
<sequence>MNSTMESTDAPEYRGWEGFGAFGNIIGLSFGILIFMIIVAYASYVCTRMLVPAQSNQSSHRTSQLDTDHHDSMITIEQGLDEATLLSYQKLLYSQVKLHSGDSRTSACSICLADYKDSDMLRLLPDCGHLFHLKCVDLWLKLHPTCPICRNLPLATPPAEDIIAGLIPTK</sequence>